<dbReference type="AlphaFoldDB" id="A0A368SP61"/>
<dbReference type="PANTHER" id="PTHR33595:SF19">
    <property type="entry name" value="IG-LIKE DOMAIN-CONTAINING PROTEIN"/>
    <property type="match status" value="1"/>
</dbReference>
<organism evidence="2">
    <name type="scientific">Setaria italica</name>
    <name type="common">Foxtail millet</name>
    <name type="synonym">Panicum italicum</name>
    <dbReference type="NCBI Taxonomy" id="4555"/>
    <lineage>
        <taxon>Eukaryota</taxon>
        <taxon>Viridiplantae</taxon>
        <taxon>Streptophyta</taxon>
        <taxon>Embryophyta</taxon>
        <taxon>Tracheophyta</taxon>
        <taxon>Spermatophyta</taxon>
        <taxon>Magnoliopsida</taxon>
        <taxon>Liliopsida</taxon>
        <taxon>Poales</taxon>
        <taxon>Poaceae</taxon>
        <taxon>PACMAD clade</taxon>
        <taxon>Panicoideae</taxon>
        <taxon>Panicodae</taxon>
        <taxon>Paniceae</taxon>
        <taxon>Cenchrinae</taxon>
        <taxon>Setaria</taxon>
    </lineage>
</organism>
<evidence type="ECO:0000313" key="2">
    <source>
        <dbReference type="EMBL" id="RCV44181.1"/>
    </source>
</evidence>
<reference evidence="2" key="2">
    <citation type="submission" date="2015-07" db="EMBL/GenBank/DDBJ databases">
        <authorList>
            <person name="Noorani M."/>
        </authorList>
    </citation>
    <scope>NUCLEOTIDE SEQUENCE</scope>
    <source>
        <strain evidence="2">Yugu1</strain>
    </source>
</reference>
<protein>
    <recommendedName>
        <fullName evidence="1">DUF7950 domain-containing protein</fullName>
    </recommendedName>
</protein>
<dbReference type="Pfam" id="PF25821">
    <property type="entry name" value="DUF7950"/>
    <property type="match status" value="1"/>
</dbReference>
<dbReference type="PANTHER" id="PTHR33595">
    <property type="entry name" value="VON WILLEBRAND FACTOR A DOMAIN PROTEIN"/>
    <property type="match status" value="1"/>
</dbReference>
<name>A0A368SP61_SETIT</name>
<dbReference type="STRING" id="4555.A0A368SP61"/>
<dbReference type="OrthoDB" id="1922150at2759"/>
<dbReference type="InterPro" id="IPR057710">
    <property type="entry name" value="DUF7950"/>
</dbReference>
<feature type="domain" description="DUF7950" evidence="1">
    <location>
        <begin position="151"/>
        <end position="289"/>
    </location>
</feature>
<sequence length="298" mass="33569">MEPRFRPIAPKPMPSPPPLMPIGGKVSSIQWQAQKRIRQDYPVPSPVLKRERDAMSYPSPPFWWATGDVEAPMVTRGWCMPKIFLPSHEEHLRRLSLEGSFASSRPPLPDAERLFLIERDLISKLQVPKVIKPHPTRPKRTTICIDCSNIVESTTWLVEVAVSKKTTREVEAELELPNALPAIVSGCNNNRVHLTNDAYKKMVGQPLCPWLNSLLGAGASRRMNGEVVLYVQMFSIVSCLPSNRCAFPCTAKISWQHEDGTASLIVPCAVEHLTGNSDDYCFIWRFDSKKSSIMYSFP</sequence>
<proteinExistence type="predicted"/>
<reference evidence="2" key="1">
    <citation type="journal article" date="2012" name="Nat. Biotechnol.">
        <title>Reference genome sequence of the model plant Setaria.</title>
        <authorList>
            <person name="Bennetzen J.L."/>
            <person name="Schmutz J."/>
            <person name="Wang H."/>
            <person name="Percifield R."/>
            <person name="Hawkins J."/>
            <person name="Pontaroli A.C."/>
            <person name="Estep M."/>
            <person name="Feng L."/>
            <person name="Vaughn J.N."/>
            <person name="Grimwood J."/>
            <person name="Jenkins J."/>
            <person name="Barry K."/>
            <person name="Lindquist E."/>
            <person name="Hellsten U."/>
            <person name="Deshpande S."/>
            <person name="Wang X."/>
            <person name="Wu X."/>
            <person name="Mitros T."/>
            <person name="Triplett J."/>
            <person name="Yang X."/>
            <person name="Ye C.Y."/>
            <person name="Mauro-Herrera M."/>
            <person name="Wang L."/>
            <person name="Li P."/>
            <person name="Sharma M."/>
            <person name="Sharma R."/>
            <person name="Ronald P.C."/>
            <person name="Panaud O."/>
            <person name="Kellogg E.A."/>
            <person name="Brutnell T.P."/>
            <person name="Doust A.N."/>
            <person name="Tuskan G.A."/>
            <person name="Rokhsar D."/>
            <person name="Devos K.M."/>
        </authorList>
    </citation>
    <scope>NUCLEOTIDE SEQUENCE [LARGE SCALE GENOMIC DNA]</scope>
    <source>
        <strain evidence="2">Yugu1</strain>
    </source>
</reference>
<accession>A0A368SP61</accession>
<evidence type="ECO:0000259" key="1">
    <source>
        <dbReference type="Pfam" id="PF25821"/>
    </source>
</evidence>
<gene>
    <name evidence="2" type="ORF">SETIT_9G353600v2</name>
</gene>
<dbReference type="EMBL" id="CM003536">
    <property type="protein sequence ID" value="RCV44181.1"/>
    <property type="molecule type" value="Genomic_DNA"/>
</dbReference>